<feature type="compositionally biased region" description="Polar residues" evidence="1">
    <location>
        <begin position="561"/>
        <end position="576"/>
    </location>
</feature>
<feature type="signal peptide" evidence="3">
    <location>
        <begin position="1"/>
        <end position="19"/>
    </location>
</feature>
<keyword evidence="2" id="KW-0812">Transmembrane</keyword>
<evidence type="ECO:0000256" key="1">
    <source>
        <dbReference type="SAM" id="MobiDB-lite"/>
    </source>
</evidence>
<dbReference type="Proteomes" id="UP000504630">
    <property type="component" value="Chromosome 16"/>
</dbReference>
<feature type="domain" description="Ig-like" evidence="4">
    <location>
        <begin position="240"/>
        <end position="323"/>
    </location>
</feature>
<keyword evidence="5" id="KW-1185">Reference proteome</keyword>
<reference evidence="6" key="1">
    <citation type="submission" date="2025-08" db="UniProtKB">
        <authorList>
            <consortium name="RefSeq"/>
        </authorList>
    </citation>
    <scope>IDENTIFICATION</scope>
</reference>
<feature type="chain" id="PRO_5027044614" evidence="3">
    <location>
        <begin position="20"/>
        <end position="576"/>
    </location>
</feature>
<gene>
    <name evidence="6" type="primary">LOC115021239</name>
</gene>
<feature type="domain" description="Ig-like" evidence="4">
    <location>
        <begin position="328"/>
        <end position="419"/>
    </location>
</feature>
<feature type="compositionally biased region" description="Polar residues" evidence="1">
    <location>
        <begin position="513"/>
        <end position="526"/>
    </location>
</feature>
<keyword evidence="2" id="KW-0472">Membrane</keyword>
<dbReference type="PANTHER" id="PTHR46484">
    <property type="entry name" value="SI:CH211-171H4.5-RELATED"/>
    <property type="match status" value="1"/>
</dbReference>
<evidence type="ECO:0000259" key="4">
    <source>
        <dbReference type="PROSITE" id="PS50835"/>
    </source>
</evidence>
<keyword evidence="2" id="KW-1133">Transmembrane helix</keyword>
<dbReference type="InterPro" id="IPR036179">
    <property type="entry name" value="Ig-like_dom_sf"/>
</dbReference>
<dbReference type="KEGG" id="cgob:115021239"/>
<dbReference type="AlphaFoldDB" id="A0A6J2RB71"/>
<dbReference type="InParanoid" id="A0A6J2RB71"/>
<dbReference type="InterPro" id="IPR007110">
    <property type="entry name" value="Ig-like_dom"/>
</dbReference>
<evidence type="ECO:0000313" key="6">
    <source>
        <dbReference type="RefSeq" id="XP_029307371.1"/>
    </source>
</evidence>
<accession>A0A6J2RB71</accession>
<feature type="domain" description="Ig-like" evidence="4">
    <location>
        <begin position="137"/>
        <end position="233"/>
    </location>
</feature>
<evidence type="ECO:0000256" key="2">
    <source>
        <dbReference type="SAM" id="Phobius"/>
    </source>
</evidence>
<sequence length="576" mass="63080">MAPALALLFICSLLQGALCGDFRVTMPKTIEVLSGSCVNIPCSFDISDTLKAELTSQCKALWKNHQNKVLFNSSNPQQSTIKGSLTGDLTKKDCTTTLNNMQPAHSNRYHFRLQCSDKLKHNFLLSILNISVKADPPRPTLTPSTLKVKEGASVSLVCSAPAPCWSHPPNLTWTSGLGDSRETLLEDQDKNKVKTSVVNFTASHHHHGKTIFCTATYNKQNGNSDSAVSKSLTADISYEPVTVTLIQEKEPVMEGGSVTVECAANSNPQPHKYTWLKRQKGLINKINSTERRKPFHNITRDTSLSCIAYNDIGTGKSDWLDLEVQFAPHILPTSDCTKSAAQINCSCKTAGNPSPTLQWYLDELPVNHSDKFAISYEPLNDTGFRSIIIVNQPQERAVSTVVCRSSNSLGSASQRYYVHSLSPSQDRVTLPVFITTVSALLVLVCALLFVIRAQKTGHNPSKSQCTGDTSAVTMSQLLTSGKGNEVPNTTEEDIYVNTNTLMQADVTFPTAVSEPNITDLSTSGTDNAEEAGKSSEKKNEKDTDRIYSIVKWKPKSKRSTENSVDMHQPGSSFLEE</sequence>
<proteinExistence type="predicted"/>
<evidence type="ECO:0000256" key="3">
    <source>
        <dbReference type="SAM" id="SignalP"/>
    </source>
</evidence>
<keyword evidence="3" id="KW-0732">Signal</keyword>
<dbReference type="GeneID" id="115021239"/>
<dbReference type="RefSeq" id="XP_029307371.1">
    <property type="nucleotide sequence ID" value="XM_029451511.1"/>
</dbReference>
<name>A0A6J2RB71_COTGO</name>
<dbReference type="InterPro" id="IPR013783">
    <property type="entry name" value="Ig-like_fold"/>
</dbReference>
<dbReference type="OrthoDB" id="10039395at2759"/>
<protein>
    <submittedName>
        <fullName evidence="6">Myelin-associated glycoprotein-like</fullName>
    </submittedName>
</protein>
<feature type="transmembrane region" description="Helical" evidence="2">
    <location>
        <begin position="430"/>
        <end position="451"/>
    </location>
</feature>
<dbReference type="PROSITE" id="PS50835">
    <property type="entry name" value="IG_LIKE"/>
    <property type="match status" value="3"/>
</dbReference>
<dbReference type="SMART" id="SM00409">
    <property type="entry name" value="IG"/>
    <property type="match status" value="3"/>
</dbReference>
<feature type="region of interest" description="Disordered" evidence="1">
    <location>
        <begin position="512"/>
        <end position="576"/>
    </location>
</feature>
<evidence type="ECO:0000313" key="5">
    <source>
        <dbReference type="Proteomes" id="UP000504630"/>
    </source>
</evidence>
<organism evidence="5 6">
    <name type="scientific">Cottoperca gobio</name>
    <name type="common">Frogmouth</name>
    <name type="synonym">Aphritis gobio</name>
    <dbReference type="NCBI Taxonomy" id="56716"/>
    <lineage>
        <taxon>Eukaryota</taxon>
        <taxon>Metazoa</taxon>
        <taxon>Chordata</taxon>
        <taxon>Craniata</taxon>
        <taxon>Vertebrata</taxon>
        <taxon>Euteleostomi</taxon>
        <taxon>Actinopterygii</taxon>
        <taxon>Neopterygii</taxon>
        <taxon>Teleostei</taxon>
        <taxon>Neoteleostei</taxon>
        <taxon>Acanthomorphata</taxon>
        <taxon>Eupercaria</taxon>
        <taxon>Perciformes</taxon>
        <taxon>Notothenioidei</taxon>
        <taxon>Bovichtidae</taxon>
        <taxon>Cottoperca</taxon>
    </lineage>
</organism>
<feature type="compositionally biased region" description="Basic and acidic residues" evidence="1">
    <location>
        <begin position="530"/>
        <end position="545"/>
    </location>
</feature>
<dbReference type="PANTHER" id="PTHR46484:SF8">
    <property type="entry name" value="B-CELL RECEPTOR CD22-LIKE-RELATED"/>
    <property type="match status" value="1"/>
</dbReference>
<dbReference type="FunCoup" id="A0A6J2RB71">
    <property type="interactions" value="1"/>
</dbReference>
<dbReference type="InterPro" id="IPR003599">
    <property type="entry name" value="Ig_sub"/>
</dbReference>
<dbReference type="SUPFAM" id="SSF48726">
    <property type="entry name" value="Immunoglobulin"/>
    <property type="match status" value="2"/>
</dbReference>
<dbReference type="Gene3D" id="2.60.40.10">
    <property type="entry name" value="Immunoglobulins"/>
    <property type="match status" value="4"/>
</dbReference>